<proteinExistence type="predicted"/>
<comment type="caution">
    <text evidence="2">The sequence shown here is derived from an EMBL/GenBank/DDBJ whole genome shotgun (WGS) entry which is preliminary data.</text>
</comment>
<keyword evidence="3" id="KW-1185">Reference proteome</keyword>
<dbReference type="SUPFAM" id="SSF47413">
    <property type="entry name" value="lambda repressor-like DNA-binding domains"/>
    <property type="match status" value="1"/>
</dbReference>
<sequence>MMHIVTDDCERSTQALALRTMKPRVSHDLFRERVRQVLTRSGLTYAGFARRAGLDRSTLSQLLTGPMPRLPRAETLVQIARTARVSVDWLLGLSQRSEMETEIIEAVMRFEPYGQSPAEDPYLGWVKAAQGLRICTVPASFPDLLKNETVLRTEFPEAFAVPRGNAVEAVAQRLDILRQPYQQHEVANSREAFIGFAAGAGRWSVLDAATRRTALEHMTAITEELYPSFRVYLYDSGTTFSAPFTVFGAQRVAVFLGPSYLLLNAASHVEMFARRFDDLIRGAVVQPHEFAGFLKDLTGRVG</sequence>
<accession>A0A947GEZ2</accession>
<name>A0A947GEZ2_9HYPH</name>
<evidence type="ECO:0000313" key="2">
    <source>
        <dbReference type="EMBL" id="MBT9289955.1"/>
    </source>
</evidence>
<protein>
    <submittedName>
        <fullName evidence="2">Helix-turn-helix domain-containing protein</fullName>
    </submittedName>
</protein>
<dbReference type="AlphaFoldDB" id="A0A947GEZ2"/>
<dbReference type="EMBL" id="JAHHZF010000005">
    <property type="protein sequence ID" value="MBT9289955.1"/>
    <property type="molecule type" value="Genomic_DNA"/>
</dbReference>
<dbReference type="CDD" id="cd00093">
    <property type="entry name" value="HTH_XRE"/>
    <property type="match status" value="1"/>
</dbReference>
<evidence type="ECO:0000313" key="3">
    <source>
        <dbReference type="Proteomes" id="UP000766595"/>
    </source>
</evidence>
<dbReference type="SMART" id="SM00530">
    <property type="entry name" value="HTH_XRE"/>
    <property type="match status" value="1"/>
</dbReference>
<dbReference type="RefSeq" id="WP_261968582.1">
    <property type="nucleotide sequence ID" value="NZ_JAHHZF010000005.1"/>
</dbReference>
<feature type="domain" description="HTH cro/C1-type" evidence="1">
    <location>
        <begin position="34"/>
        <end position="90"/>
    </location>
</feature>
<dbReference type="InterPro" id="IPR001387">
    <property type="entry name" value="Cro/C1-type_HTH"/>
</dbReference>
<dbReference type="InterPro" id="IPR010982">
    <property type="entry name" value="Lambda_DNA-bd_dom_sf"/>
</dbReference>
<evidence type="ECO:0000259" key="1">
    <source>
        <dbReference type="PROSITE" id="PS50943"/>
    </source>
</evidence>
<dbReference type="Pfam" id="PF01381">
    <property type="entry name" value="HTH_3"/>
    <property type="match status" value="1"/>
</dbReference>
<organism evidence="2 3">
    <name type="scientific">Prosthecodimorpha staleyi</name>
    <dbReference type="NCBI Taxonomy" id="2840188"/>
    <lineage>
        <taxon>Bacteria</taxon>
        <taxon>Pseudomonadati</taxon>
        <taxon>Pseudomonadota</taxon>
        <taxon>Alphaproteobacteria</taxon>
        <taxon>Hyphomicrobiales</taxon>
        <taxon>Ancalomicrobiaceae</taxon>
        <taxon>Prosthecodimorpha</taxon>
    </lineage>
</organism>
<dbReference type="Proteomes" id="UP000766595">
    <property type="component" value="Unassembled WGS sequence"/>
</dbReference>
<dbReference type="GO" id="GO:0003677">
    <property type="term" value="F:DNA binding"/>
    <property type="evidence" value="ECO:0007669"/>
    <property type="project" value="InterPro"/>
</dbReference>
<dbReference type="PROSITE" id="PS50943">
    <property type="entry name" value="HTH_CROC1"/>
    <property type="match status" value="1"/>
</dbReference>
<reference evidence="2 3" key="1">
    <citation type="submission" date="2021-06" db="EMBL/GenBank/DDBJ databases">
        <authorList>
            <person name="Grouzdev D.S."/>
            <person name="Koziaeva V."/>
        </authorList>
    </citation>
    <scope>NUCLEOTIDE SEQUENCE [LARGE SCALE GENOMIC DNA]</scope>
    <source>
        <strain evidence="2 3">22</strain>
    </source>
</reference>
<dbReference type="Gene3D" id="1.10.260.40">
    <property type="entry name" value="lambda repressor-like DNA-binding domains"/>
    <property type="match status" value="1"/>
</dbReference>
<gene>
    <name evidence="2" type="ORF">KL771_10835</name>
</gene>